<dbReference type="InterPro" id="IPR036291">
    <property type="entry name" value="NAD(P)-bd_dom_sf"/>
</dbReference>
<evidence type="ECO:0000256" key="1">
    <source>
        <dbReference type="ARBA" id="ARBA00006484"/>
    </source>
</evidence>
<dbReference type="EMBL" id="UINC01028128">
    <property type="protein sequence ID" value="SVB08568.1"/>
    <property type="molecule type" value="Genomic_DNA"/>
</dbReference>
<dbReference type="CDD" id="cd05233">
    <property type="entry name" value="SDR_c"/>
    <property type="match status" value="1"/>
</dbReference>
<accession>A0A382B486</accession>
<evidence type="ECO:0000256" key="2">
    <source>
        <dbReference type="ARBA" id="ARBA00023002"/>
    </source>
</evidence>
<dbReference type="PANTHER" id="PTHR24321">
    <property type="entry name" value="DEHYDROGENASES, SHORT CHAIN"/>
    <property type="match status" value="1"/>
</dbReference>
<keyword evidence="2" id="KW-0560">Oxidoreductase</keyword>
<comment type="similarity">
    <text evidence="1">Belongs to the short-chain dehydrogenases/reductases (SDR) family.</text>
</comment>
<reference evidence="3" key="1">
    <citation type="submission" date="2018-05" db="EMBL/GenBank/DDBJ databases">
        <authorList>
            <person name="Lanie J.A."/>
            <person name="Ng W.-L."/>
            <person name="Kazmierczak K.M."/>
            <person name="Andrzejewski T.M."/>
            <person name="Davidsen T.M."/>
            <person name="Wayne K.J."/>
            <person name="Tettelin H."/>
            <person name="Glass J.I."/>
            <person name="Rusch D."/>
            <person name="Podicherti R."/>
            <person name="Tsui H.-C.T."/>
            <person name="Winkler M.E."/>
        </authorList>
    </citation>
    <scope>NUCLEOTIDE SEQUENCE</scope>
</reference>
<dbReference type="SUPFAM" id="SSF51735">
    <property type="entry name" value="NAD(P)-binding Rossmann-fold domains"/>
    <property type="match status" value="1"/>
</dbReference>
<protein>
    <submittedName>
        <fullName evidence="3">Uncharacterized protein</fullName>
    </submittedName>
</protein>
<dbReference type="FunFam" id="3.40.50.720:FF:000084">
    <property type="entry name" value="Short-chain dehydrogenase reductase"/>
    <property type="match status" value="1"/>
</dbReference>
<gene>
    <name evidence="3" type="ORF">METZ01_LOCUS161422</name>
</gene>
<dbReference type="PRINTS" id="PR00081">
    <property type="entry name" value="GDHRDH"/>
</dbReference>
<dbReference type="GO" id="GO:0016491">
    <property type="term" value="F:oxidoreductase activity"/>
    <property type="evidence" value="ECO:0007669"/>
    <property type="project" value="UniProtKB-KW"/>
</dbReference>
<proteinExistence type="inferred from homology"/>
<sequence length="249" mass="25965">MRLKGKKAIVTGAGGGIGQAICIAFAKEGAELICADISEPAVVATVSRVEANGGKAIAVIGNMADESHAISLVEAAEDKLGGLTSVVSCAIQDVSYLPVTELPLKEWQNSIDVNLTGVFLLLKHAIPLMASDGTGSIVLMSSQLAVAPKPGRAWYSSQKGALLSLAKALAVDHAYQNIRANTISPGPTADERFFKQWPSEEEAHKNASTLFGRLGYPEEMASGAVFLVSDESSFVTGTDLLIDGGYTAT</sequence>
<dbReference type="AlphaFoldDB" id="A0A382B486"/>
<name>A0A382B486_9ZZZZ</name>
<organism evidence="3">
    <name type="scientific">marine metagenome</name>
    <dbReference type="NCBI Taxonomy" id="408172"/>
    <lineage>
        <taxon>unclassified sequences</taxon>
        <taxon>metagenomes</taxon>
        <taxon>ecological metagenomes</taxon>
    </lineage>
</organism>
<dbReference type="PANTHER" id="PTHR24321:SF8">
    <property type="entry name" value="ESTRADIOL 17-BETA-DEHYDROGENASE 8-RELATED"/>
    <property type="match status" value="1"/>
</dbReference>
<dbReference type="Pfam" id="PF13561">
    <property type="entry name" value="adh_short_C2"/>
    <property type="match status" value="1"/>
</dbReference>
<dbReference type="Gene3D" id="3.40.50.720">
    <property type="entry name" value="NAD(P)-binding Rossmann-like Domain"/>
    <property type="match status" value="1"/>
</dbReference>
<dbReference type="InterPro" id="IPR002347">
    <property type="entry name" value="SDR_fam"/>
</dbReference>
<evidence type="ECO:0000313" key="3">
    <source>
        <dbReference type="EMBL" id="SVB08568.1"/>
    </source>
</evidence>